<gene>
    <name evidence="2" type="ORF">X929_00860</name>
</gene>
<evidence type="ECO:0000313" key="2">
    <source>
        <dbReference type="EMBL" id="PNR98109.1"/>
    </source>
</evidence>
<accession>A0A2K1P5P1</accession>
<dbReference type="Gene3D" id="6.10.250.2410">
    <property type="match status" value="1"/>
</dbReference>
<comment type="caution">
    <text evidence="2">The sequence shown here is derived from an EMBL/GenBank/DDBJ whole genome shotgun (WGS) entry which is preliminary data.</text>
</comment>
<proteinExistence type="predicted"/>
<evidence type="ECO:0000256" key="1">
    <source>
        <dbReference type="ARBA" id="ARBA00044777"/>
    </source>
</evidence>
<dbReference type="EMBL" id="AZRL01000003">
    <property type="protein sequence ID" value="PNR98109.1"/>
    <property type="molecule type" value="Genomic_DNA"/>
</dbReference>
<dbReference type="InterPro" id="IPR003768">
    <property type="entry name" value="ScpA"/>
</dbReference>
<protein>
    <recommendedName>
        <fullName evidence="1">Segregation and condensation protein A</fullName>
    </recommendedName>
</protein>
<dbReference type="Proteomes" id="UP000236434">
    <property type="component" value="Unassembled WGS sequence"/>
</dbReference>
<sequence length="249" mass="29580">MPAKLCKRLERLYISDGEEDQIINFNYLDIKLDIFSGPFFKLVELIKEKKIPVRKISVSYISDMFVDYLNDNFQDLNSIGEFLELASYLTFLKSKEILPNSNNDKEFRKHREIIYETIENYDVIKKAQEIIKKDFGEDKKKPVRVKNKASIEKEIIENQLVKFFDDYITKQKKLEIIRDTYRIEDAIKMLEKKDEFNILDLFEYSQHKKMNFLVMFLASLILVNRGFFEYEKGLFIKLSSQNLGSDLNG</sequence>
<dbReference type="AlphaFoldDB" id="A0A2K1P5P1"/>
<dbReference type="Pfam" id="PF02616">
    <property type="entry name" value="SMC_ScpA"/>
    <property type="match status" value="1"/>
</dbReference>
<organism evidence="2 3">
    <name type="scientific">Petrotoga olearia DSM 13574</name>
    <dbReference type="NCBI Taxonomy" id="1122955"/>
    <lineage>
        <taxon>Bacteria</taxon>
        <taxon>Thermotogati</taxon>
        <taxon>Thermotogota</taxon>
        <taxon>Thermotogae</taxon>
        <taxon>Petrotogales</taxon>
        <taxon>Petrotogaceae</taxon>
        <taxon>Petrotoga</taxon>
    </lineage>
</organism>
<evidence type="ECO:0000313" key="3">
    <source>
        <dbReference type="Proteomes" id="UP000236434"/>
    </source>
</evidence>
<dbReference type="PANTHER" id="PTHR33969:SF2">
    <property type="entry name" value="SEGREGATION AND CONDENSATION PROTEIN A"/>
    <property type="match status" value="1"/>
</dbReference>
<name>A0A2K1P5P1_9BACT</name>
<reference evidence="2 3" key="1">
    <citation type="submission" date="2013-12" db="EMBL/GenBank/DDBJ databases">
        <title>Comparative genomics of Petrotoga isolates.</title>
        <authorList>
            <person name="Nesbo C.L."/>
            <person name="Charchuk R."/>
            <person name="Chow K."/>
        </authorList>
    </citation>
    <scope>NUCLEOTIDE SEQUENCE [LARGE SCALE GENOMIC DNA]</scope>
    <source>
        <strain evidence="2 3">DSM 13574</strain>
    </source>
</reference>
<dbReference type="PANTHER" id="PTHR33969">
    <property type="entry name" value="SEGREGATION AND CONDENSATION PROTEIN A"/>
    <property type="match status" value="1"/>
</dbReference>